<proteinExistence type="inferred from homology"/>
<evidence type="ECO:0000313" key="12">
    <source>
        <dbReference type="Proteomes" id="UP000291236"/>
    </source>
</evidence>
<evidence type="ECO:0000256" key="7">
    <source>
        <dbReference type="ARBA" id="ARBA00022840"/>
    </source>
</evidence>
<sequence>MIIIVISECTKKALPKTRKILSHYFWQMGRRTWMGKISEEGLKDVEIELKKIVTRQSSIAIWRMIGRKKYELLHQLGNKKRFNEKGLYAWSTKKLKPLDQSLIEQEEITKNFNFSIATTLVSLAALFHDLGKGTVGFQKKLSQTNPKLMGDPVRHEVLSCWILNSVFSQIPDSDSQEEKWLEIFSSPETLKELFIKYPQLDLNTRSDNLKNERIKPALSPWNDFIKILPNGEKNNFPNLEKKYLSLKEIILWLVLSHHKLPEGNYLTVPNAAGIENLQKMYFRYENKSSSIDYKKELEGNYTKLAAGEQPWENAEWLNKVTTQAKKLFDLYKIMEYKNIQEFLPSVYLLLRPALILGDYNASARKVVTAVSPEKNIIYANTKMENNEKLYCDSLPTHLLKAEEDSQNFIKLYHHILNKEKSFPIVLFKGQKPNYEQINSFTWQDDFAKKIENLRKDNDNTPFFCSLFAGTGSGKTLGIIKTMQAIAPEVGQARYSLGVGLKTLATQTAHEYWNKEGRIKLKKEDLLVFIGDRIARNEAERVLEEYKEAKEEKKEFNEEELGTSNSLIDKERLEIFSEFDGGAENIVEEIKNYSALSEKDKIILSTPITVATIDHYIPGSELLSGTDAGMSLRLATSDLAIDEIDSFSYSDIPAMQRLIFFSGYFGRSVLLSSASMSFELNKSFFSAWQKGLTAGNLLRTKKITQFGYAFASENFQNSCAHIQTLNSEVNFNHILQSFLNGQIEYLNNQFPRRTLSANITLQQIERKYEEDIRVSWFKSIQKQVISFHKTNANPIVVNEKDYNFSVGFTRFNQIPVAQNFALWLSANATIPDDNFCFVVINYHSKYLRIDRSIIENYLDRNLKWIENDNKYVAKLFSDETLLKFIAKNSQHKNICLVVSTTSIQETGRDHDYDWCILDPCSVKSLVQAAGRVRRHRKWEYNTPNIAILNVPSQVWFSEKEQKNINDPWSFPGFGDYKLFSQPLFLLLRQFPIEKAIPKYTGPMSKANNITNPHKDLIERTKRKFTHLGIQFPIESPEKGFSESESFLNTKKITKIDAQESYFYPKNLTDNPARCYAEIYEKWYADGFNENTWSGTNILSNYILNLFQHSHKMTEFRQSDINSTKKRTSIKLIYTKNRDYYFIQPFEGKFWEIRNKERHEKCKALLNISVDNFEQLSNNVFIGNSKYFLLKLPLEGFSSDVLQKIKDIKDTKCKEEIRESYERLELNLNRDKEYALINGEYKTEAMYIREIGLYYPLKK</sequence>
<gene>
    <name evidence="11" type="primary">cas3f</name>
    <name evidence="11" type="ORF">JCM31447_11090</name>
</gene>
<dbReference type="InterPro" id="IPR006483">
    <property type="entry name" value="CRISPR-assoc_Cas3_HD"/>
</dbReference>
<evidence type="ECO:0000256" key="3">
    <source>
        <dbReference type="ARBA" id="ARBA00022723"/>
    </source>
</evidence>
<evidence type="ECO:0000256" key="1">
    <source>
        <dbReference type="ARBA" id="ARBA00006847"/>
    </source>
</evidence>
<keyword evidence="4" id="KW-0547">Nucleotide-binding</keyword>
<dbReference type="SUPFAM" id="SSF52540">
    <property type="entry name" value="P-loop containing nucleoside triphosphate hydrolases"/>
    <property type="match status" value="1"/>
</dbReference>
<evidence type="ECO:0000256" key="2">
    <source>
        <dbReference type="ARBA" id="ARBA00009046"/>
    </source>
</evidence>
<keyword evidence="8" id="KW-0051">Antiviral defense</keyword>
<dbReference type="Proteomes" id="UP000291236">
    <property type="component" value="Chromosome"/>
</dbReference>
<dbReference type="PROSITE" id="PS51643">
    <property type="entry name" value="HD_CAS3"/>
    <property type="match status" value="1"/>
</dbReference>
<protein>
    <submittedName>
        <fullName evidence="11">Type I-F CRISPR-associated helicase Cas3</fullName>
    </submittedName>
</protein>
<keyword evidence="9" id="KW-0175">Coiled coil</keyword>
<dbReference type="GO" id="GO:0004386">
    <property type="term" value="F:helicase activity"/>
    <property type="evidence" value="ECO:0007669"/>
    <property type="project" value="UniProtKB-KW"/>
</dbReference>
<name>A0A4P2VJH7_FLUSA</name>
<dbReference type="Gene3D" id="1.10.3210.30">
    <property type="match status" value="1"/>
</dbReference>
<keyword evidence="7" id="KW-0067">ATP-binding</keyword>
<organism evidence="11 12">
    <name type="scientific">Fluviispira sanaruensis</name>
    <dbReference type="NCBI Taxonomy" id="2493639"/>
    <lineage>
        <taxon>Bacteria</taxon>
        <taxon>Pseudomonadati</taxon>
        <taxon>Bdellovibrionota</taxon>
        <taxon>Oligoflexia</taxon>
        <taxon>Silvanigrellales</taxon>
        <taxon>Silvanigrellaceae</taxon>
        <taxon>Fluviispira</taxon>
    </lineage>
</organism>
<dbReference type="RefSeq" id="WP_130607352.1">
    <property type="nucleotide sequence ID" value="NZ_AP019368.1"/>
</dbReference>
<dbReference type="InterPro" id="IPR054712">
    <property type="entry name" value="Cas3-like_dom"/>
</dbReference>
<feature type="domain" description="HD Cas3-type" evidence="10">
    <location>
        <begin position="95"/>
        <end position="360"/>
    </location>
</feature>
<dbReference type="OrthoDB" id="220028at2"/>
<evidence type="ECO:0000256" key="4">
    <source>
        <dbReference type="ARBA" id="ARBA00022741"/>
    </source>
</evidence>
<comment type="similarity">
    <text evidence="1">In the N-terminal section; belongs to the CRISPR-associated nuclease Cas3-HD family.</text>
</comment>
<evidence type="ECO:0000313" key="11">
    <source>
        <dbReference type="EMBL" id="BBH52668.1"/>
    </source>
</evidence>
<keyword evidence="6" id="KW-0347">Helicase</keyword>
<dbReference type="Pfam" id="PF22590">
    <property type="entry name" value="Cas3-like_C_2"/>
    <property type="match status" value="1"/>
</dbReference>
<feature type="coiled-coil region" evidence="9">
    <location>
        <begin position="531"/>
        <end position="558"/>
    </location>
</feature>
<evidence type="ECO:0000256" key="6">
    <source>
        <dbReference type="ARBA" id="ARBA00022806"/>
    </source>
</evidence>
<evidence type="ECO:0000256" key="5">
    <source>
        <dbReference type="ARBA" id="ARBA00022801"/>
    </source>
</evidence>
<evidence type="ECO:0000256" key="9">
    <source>
        <dbReference type="SAM" id="Coils"/>
    </source>
</evidence>
<dbReference type="InterPro" id="IPR027417">
    <property type="entry name" value="P-loop_NTPase"/>
</dbReference>
<accession>A0A4P2VJH7</accession>
<comment type="similarity">
    <text evidence="2">In the central section; belongs to the CRISPR-associated helicase Cas3 family.</text>
</comment>
<dbReference type="GO" id="GO:0005524">
    <property type="term" value="F:ATP binding"/>
    <property type="evidence" value="ECO:0007669"/>
    <property type="project" value="UniProtKB-KW"/>
</dbReference>
<dbReference type="InterPro" id="IPR048823">
    <property type="entry name" value="Cas3_I-F_Cas2"/>
</dbReference>
<dbReference type="GO" id="GO:0051607">
    <property type="term" value="P:defense response to virus"/>
    <property type="evidence" value="ECO:0007669"/>
    <property type="project" value="UniProtKB-KW"/>
</dbReference>
<evidence type="ECO:0000256" key="8">
    <source>
        <dbReference type="ARBA" id="ARBA00023118"/>
    </source>
</evidence>
<keyword evidence="3" id="KW-0479">Metal-binding</keyword>
<dbReference type="EMBL" id="AP019368">
    <property type="protein sequence ID" value="BBH52668.1"/>
    <property type="molecule type" value="Genomic_DNA"/>
</dbReference>
<evidence type="ECO:0000259" key="10">
    <source>
        <dbReference type="PROSITE" id="PS51643"/>
    </source>
</evidence>
<keyword evidence="5" id="KW-0378">Hydrolase</keyword>
<dbReference type="InterPro" id="IPR038257">
    <property type="entry name" value="CRISPR-assoc_Cas3_HD_sf"/>
</dbReference>
<dbReference type="KEGG" id="sbf:JCM31447_11090"/>
<dbReference type="Pfam" id="PF21384">
    <property type="entry name" value="Cas3_I-F_Cas2"/>
    <property type="match status" value="1"/>
</dbReference>
<dbReference type="GO" id="GO:0016787">
    <property type="term" value="F:hydrolase activity"/>
    <property type="evidence" value="ECO:0007669"/>
    <property type="project" value="UniProtKB-KW"/>
</dbReference>
<reference evidence="11 12" key="1">
    <citation type="submission" date="2018-12" db="EMBL/GenBank/DDBJ databases">
        <title>Rubrispira sanarue gen. nov., sp., nov., a member of the order Silvanigrellales, isolated from a brackish lake in Hamamatsu Japan.</title>
        <authorList>
            <person name="Maejima Y."/>
            <person name="Iino T."/>
            <person name="Muraguchi Y."/>
            <person name="Fukuda K."/>
            <person name="Nojiri H."/>
            <person name="Ohkuma M."/>
            <person name="Moriuchi R."/>
            <person name="Dohra H."/>
            <person name="Kimbara K."/>
            <person name="Shintani M."/>
        </authorList>
    </citation>
    <scope>NUCLEOTIDE SEQUENCE [LARGE SCALE GENOMIC DNA]</scope>
    <source>
        <strain evidence="11 12">RF1110005</strain>
    </source>
</reference>
<keyword evidence="12" id="KW-1185">Reference proteome</keyword>
<dbReference type="AlphaFoldDB" id="A0A4P2VJH7"/>
<dbReference type="GO" id="GO:0046872">
    <property type="term" value="F:metal ion binding"/>
    <property type="evidence" value="ECO:0007669"/>
    <property type="project" value="UniProtKB-KW"/>
</dbReference>